<evidence type="ECO:0008006" key="5">
    <source>
        <dbReference type="Google" id="ProtNLM"/>
    </source>
</evidence>
<dbReference type="AlphaFoldDB" id="A0A3R7L4M8"/>
<gene>
    <name evidence="3" type="ORF">Tco025E_07350</name>
</gene>
<keyword evidence="4" id="KW-1185">Reference proteome</keyword>
<evidence type="ECO:0000256" key="1">
    <source>
        <dbReference type="SAM" id="MobiDB-lite"/>
    </source>
</evidence>
<dbReference type="RefSeq" id="XP_029225677.1">
    <property type="nucleotide sequence ID" value="XM_029374216.1"/>
</dbReference>
<reference evidence="3 4" key="1">
    <citation type="journal article" date="2018" name="BMC Genomics">
        <title>Genomic comparison of Trypanosoma conorhini and Trypanosoma rangeli to Trypanosoma cruzi strains of high and low virulence.</title>
        <authorList>
            <person name="Bradwell K.R."/>
            <person name="Koparde V.N."/>
            <person name="Matveyev A.V."/>
            <person name="Serrano M.G."/>
            <person name="Alves J.M."/>
            <person name="Parikh H."/>
            <person name="Huang B."/>
            <person name="Lee V."/>
            <person name="Espinosa-Alvarez O."/>
            <person name="Ortiz P.A."/>
            <person name="Costa-Martins A.G."/>
            <person name="Teixeira M.M."/>
            <person name="Buck G.A."/>
        </authorList>
    </citation>
    <scope>NUCLEOTIDE SEQUENCE [LARGE SCALE GENOMIC DNA]</scope>
    <source>
        <strain evidence="3 4">025E</strain>
    </source>
</reference>
<organism evidence="3 4">
    <name type="scientific">Trypanosoma conorhini</name>
    <dbReference type="NCBI Taxonomy" id="83891"/>
    <lineage>
        <taxon>Eukaryota</taxon>
        <taxon>Discoba</taxon>
        <taxon>Euglenozoa</taxon>
        <taxon>Kinetoplastea</taxon>
        <taxon>Metakinetoplastina</taxon>
        <taxon>Trypanosomatida</taxon>
        <taxon>Trypanosomatidae</taxon>
        <taxon>Trypanosoma</taxon>
    </lineage>
</organism>
<dbReference type="EMBL" id="MKKU01000563">
    <property type="protein sequence ID" value="RNF07533.1"/>
    <property type="molecule type" value="Genomic_DNA"/>
</dbReference>
<dbReference type="Proteomes" id="UP000284403">
    <property type="component" value="Unassembled WGS sequence"/>
</dbReference>
<keyword evidence="2" id="KW-0812">Transmembrane</keyword>
<comment type="caution">
    <text evidence="3">The sequence shown here is derived from an EMBL/GenBank/DDBJ whole genome shotgun (WGS) entry which is preliminary data.</text>
</comment>
<feature type="transmembrane region" description="Helical" evidence="2">
    <location>
        <begin position="119"/>
        <end position="142"/>
    </location>
</feature>
<evidence type="ECO:0000256" key="2">
    <source>
        <dbReference type="SAM" id="Phobius"/>
    </source>
</evidence>
<dbReference type="OrthoDB" id="251484at2759"/>
<feature type="compositionally biased region" description="Acidic residues" evidence="1">
    <location>
        <begin position="288"/>
        <end position="305"/>
    </location>
</feature>
<proteinExistence type="predicted"/>
<keyword evidence="2" id="KW-1133">Transmembrane helix</keyword>
<evidence type="ECO:0000313" key="4">
    <source>
        <dbReference type="Proteomes" id="UP000284403"/>
    </source>
</evidence>
<keyword evidence="2" id="KW-0472">Membrane</keyword>
<feature type="transmembrane region" description="Helical" evidence="2">
    <location>
        <begin position="194"/>
        <end position="215"/>
    </location>
</feature>
<name>A0A3R7L4M8_9TRYP</name>
<feature type="region of interest" description="Disordered" evidence="1">
    <location>
        <begin position="284"/>
        <end position="338"/>
    </location>
</feature>
<protein>
    <recommendedName>
        <fullName evidence="5">Transmembrane protein</fullName>
    </recommendedName>
</protein>
<dbReference type="GeneID" id="40320961"/>
<feature type="transmembrane region" description="Helical" evidence="2">
    <location>
        <begin position="49"/>
        <end position="74"/>
    </location>
</feature>
<sequence>MDAASLLREEIARLREEVDRSSCYTDESSFSDARAALIDALDSHYGGSYVMYFISCFTVPLVLSFIVLLLYFCVTMMNEWRVLRRLLQQMRHHPLILQELHSRELSQASRRAARRRTSFVIILKCLLATSVLFVFIGSRVMMEAMTRGWLKNILVSPSNAMDDTAAAAKASLDPWFELYSDLMMLLSVDWFRDVQGLFIFSFFGSSMMVVGLRLLRSASEDVVSMRTDSISSLQLLQKIDDKYMEQGQELVQKQMEGLIAMLAEYTLPQLAAAREAVAAAAAAAPNGDDADADADADANGDDGDDATPLGVTENDEASPKENKADVSATEDTNEKKKQ</sequence>
<evidence type="ECO:0000313" key="3">
    <source>
        <dbReference type="EMBL" id="RNF07533.1"/>
    </source>
</evidence>
<accession>A0A3R7L4M8</accession>